<evidence type="ECO:0000313" key="3">
    <source>
        <dbReference type="EMBL" id="MDP1026263.1"/>
    </source>
</evidence>
<sequence length="112" mass="11681">MDGFIRDTASQPDTDTDGAEQRTHLRAGMLLMAALRLGDETTTREVRIRNLSEQGLMAEPGEPVPVGIAVTLDLPGVGEVSGTVAWSAEGRIGVALARVIDIALVNAARSGG</sequence>
<organism evidence="3 4">
    <name type="scientific">Sphingomonas aurea</name>
    <dbReference type="NCBI Taxonomy" id="3063994"/>
    <lineage>
        <taxon>Bacteria</taxon>
        <taxon>Pseudomonadati</taxon>
        <taxon>Pseudomonadota</taxon>
        <taxon>Alphaproteobacteria</taxon>
        <taxon>Sphingomonadales</taxon>
        <taxon>Sphingomonadaceae</taxon>
        <taxon>Sphingomonas</taxon>
    </lineage>
</organism>
<evidence type="ECO:0000259" key="2">
    <source>
        <dbReference type="Pfam" id="PF07238"/>
    </source>
</evidence>
<dbReference type="SUPFAM" id="SSF141371">
    <property type="entry name" value="PilZ domain-like"/>
    <property type="match status" value="1"/>
</dbReference>
<feature type="region of interest" description="Disordered" evidence="1">
    <location>
        <begin position="1"/>
        <end position="20"/>
    </location>
</feature>
<dbReference type="Proteomes" id="UP001230685">
    <property type="component" value="Unassembled WGS sequence"/>
</dbReference>
<gene>
    <name evidence="3" type="ORF">Q5H91_03485</name>
</gene>
<dbReference type="InterPro" id="IPR009875">
    <property type="entry name" value="PilZ_domain"/>
</dbReference>
<evidence type="ECO:0000256" key="1">
    <source>
        <dbReference type="SAM" id="MobiDB-lite"/>
    </source>
</evidence>
<comment type="caution">
    <text evidence="3">The sequence shown here is derived from an EMBL/GenBank/DDBJ whole genome shotgun (WGS) entry which is preliminary data.</text>
</comment>
<dbReference type="EMBL" id="JAUUDS010000001">
    <property type="protein sequence ID" value="MDP1026263.1"/>
    <property type="molecule type" value="Genomic_DNA"/>
</dbReference>
<proteinExistence type="predicted"/>
<dbReference type="RefSeq" id="WP_305171819.1">
    <property type="nucleotide sequence ID" value="NZ_JAUUDS010000001.1"/>
</dbReference>
<reference evidence="3 4" key="1">
    <citation type="submission" date="2023-07" db="EMBL/GenBank/DDBJ databases">
        <authorList>
            <person name="Kim M.K."/>
        </authorList>
    </citation>
    <scope>NUCLEOTIDE SEQUENCE [LARGE SCALE GENOMIC DNA]</scope>
    <source>
        <strain evidence="3 4">KR1UV-12</strain>
    </source>
</reference>
<protein>
    <submittedName>
        <fullName evidence="3">PilZ domain-containing protein</fullName>
    </submittedName>
</protein>
<keyword evidence="4" id="KW-1185">Reference proteome</keyword>
<dbReference type="Pfam" id="PF07238">
    <property type="entry name" value="PilZ"/>
    <property type="match status" value="1"/>
</dbReference>
<feature type="domain" description="PilZ" evidence="2">
    <location>
        <begin position="20"/>
        <end position="101"/>
    </location>
</feature>
<name>A0ABT9EHK9_9SPHN</name>
<accession>A0ABT9EHK9</accession>
<evidence type="ECO:0000313" key="4">
    <source>
        <dbReference type="Proteomes" id="UP001230685"/>
    </source>
</evidence>